<proteinExistence type="inferred from homology"/>
<keyword evidence="4" id="KW-0206">Cytoskeleton</keyword>
<dbReference type="CTD" id="9804624"/>
<evidence type="ECO:0000256" key="4">
    <source>
        <dbReference type="ARBA" id="ARBA00023212"/>
    </source>
</evidence>
<dbReference type="AlphaFoldDB" id="A0A6A5FTG3"/>
<dbReference type="PANTHER" id="PTHR12968">
    <property type="entry name" value="B9 DOMAIN-CONTAINING"/>
    <property type="match status" value="1"/>
</dbReference>
<dbReference type="RefSeq" id="XP_003106959.2">
    <property type="nucleotide sequence ID" value="XM_003106911.2"/>
</dbReference>
<dbReference type="KEGG" id="crq:GCK72_022256"/>
<dbReference type="Pfam" id="PF07162">
    <property type="entry name" value="B9-C2"/>
    <property type="match status" value="1"/>
</dbReference>
<reference evidence="8 9" key="1">
    <citation type="submission" date="2019-12" db="EMBL/GenBank/DDBJ databases">
        <title>Chromosome-level assembly of the Caenorhabditis remanei genome.</title>
        <authorList>
            <person name="Teterina A.A."/>
            <person name="Willis J.H."/>
            <person name="Phillips P.C."/>
        </authorList>
    </citation>
    <scope>NUCLEOTIDE SEQUENCE [LARGE SCALE GENOMIC DNA]</scope>
    <source>
        <strain evidence="8 9">PX506</strain>
        <tissue evidence="8">Whole organism</tissue>
    </source>
</reference>
<comment type="similarity">
    <text evidence="6">Belongs to the B9D family.</text>
</comment>
<evidence type="ECO:0000313" key="8">
    <source>
        <dbReference type="EMBL" id="KAF1745809.1"/>
    </source>
</evidence>
<evidence type="ECO:0000256" key="3">
    <source>
        <dbReference type="ARBA" id="ARBA00022794"/>
    </source>
</evidence>
<dbReference type="PROSITE" id="PS51381">
    <property type="entry name" value="C2_B9"/>
    <property type="match status" value="1"/>
</dbReference>
<gene>
    <name evidence="8" type="ORF">GCK72_022256</name>
</gene>
<dbReference type="Proteomes" id="UP000483820">
    <property type="component" value="Chromosome X"/>
</dbReference>
<comment type="subcellular location">
    <subcellularLocation>
        <location evidence="1">Cytoplasm</location>
        <location evidence="1">Cytoskeleton</location>
        <location evidence="1">Cilium basal body</location>
    </subcellularLocation>
</comment>
<evidence type="ECO:0000256" key="6">
    <source>
        <dbReference type="ARBA" id="ARBA00038411"/>
    </source>
</evidence>
<dbReference type="EMBL" id="WUAV01000006">
    <property type="protein sequence ID" value="KAF1745809.1"/>
    <property type="molecule type" value="Genomic_DNA"/>
</dbReference>
<dbReference type="GO" id="GO:0008340">
    <property type="term" value="P:determination of adult lifespan"/>
    <property type="evidence" value="ECO:0007669"/>
    <property type="project" value="EnsemblMetazoa"/>
</dbReference>
<keyword evidence="5" id="KW-0966">Cell projection</keyword>
<accession>A0A6A5FTG3</accession>
<evidence type="ECO:0000256" key="5">
    <source>
        <dbReference type="ARBA" id="ARBA00023273"/>
    </source>
</evidence>
<evidence type="ECO:0000313" key="9">
    <source>
        <dbReference type="Proteomes" id="UP000483820"/>
    </source>
</evidence>
<keyword evidence="2" id="KW-0963">Cytoplasm</keyword>
<dbReference type="GO" id="GO:0036038">
    <property type="term" value="C:MKS complex"/>
    <property type="evidence" value="ECO:0007669"/>
    <property type="project" value="TreeGrafter"/>
</dbReference>
<dbReference type="GO" id="GO:1904491">
    <property type="term" value="P:protein localization to ciliary transition zone"/>
    <property type="evidence" value="ECO:0007669"/>
    <property type="project" value="EnsemblMetazoa"/>
</dbReference>
<protein>
    <recommendedName>
        <fullName evidence="7">B9 domain-containing protein 1</fullName>
    </recommendedName>
</protein>
<organism evidence="8 9">
    <name type="scientific">Caenorhabditis remanei</name>
    <name type="common">Caenorhabditis vulgaris</name>
    <dbReference type="NCBI Taxonomy" id="31234"/>
    <lineage>
        <taxon>Eukaryota</taxon>
        <taxon>Metazoa</taxon>
        <taxon>Ecdysozoa</taxon>
        <taxon>Nematoda</taxon>
        <taxon>Chromadorea</taxon>
        <taxon>Rhabditida</taxon>
        <taxon>Rhabditina</taxon>
        <taxon>Rhabditomorpha</taxon>
        <taxon>Rhabditoidea</taxon>
        <taxon>Rhabditidae</taxon>
        <taxon>Peloderinae</taxon>
        <taxon>Caenorhabditis</taxon>
    </lineage>
</organism>
<comment type="caution">
    <text evidence="8">The sequence shown here is derived from an EMBL/GenBank/DDBJ whole genome shotgun (WGS) entry which is preliminary data.</text>
</comment>
<dbReference type="GO" id="GO:1905515">
    <property type="term" value="P:non-motile cilium assembly"/>
    <property type="evidence" value="ECO:0007669"/>
    <property type="project" value="EnsemblMetazoa"/>
</dbReference>
<name>A0A6A5FTG3_CAERE</name>
<dbReference type="InterPro" id="IPR010796">
    <property type="entry name" value="C2_B9-type_dom"/>
</dbReference>
<dbReference type="GeneID" id="9804624"/>
<keyword evidence="3" id="KW-0970">Cilium biogenesis/degradation</keyword>
<dbReference type="PANTHER" id="PTHR12968:SF1">
    <property type="entry name" value="B9 DOMAIN-CONTAINING PROTEIN 1"/>
    <property type="match status" value="1"/>
</dbReference>
<dbReference type="GO" id="GO:0035177">
    <property type="term" value="P:larval foraging behavior"/>
    <property type="evidence" value="ECO:0007669"/>
    <property type="project" value="EnsemblMetazoa"/>
</dbReference>
<evidence type="ECO:0000256" key="7">
    <source>
        <dbReference type="ARBA" id="ARBA00039274"/>
    </source>
</evidence>
<evidence type="ECO:0000256" key="1">
    <source>
        <dbReference type="ARBA" id="ARBA00004120"/>
    </source>
</evidence>
<evidence type="ECO:0000256" key="2">
    <source>
        <dbReference type="ARBA" id="ARBA00022490"/>
    </source>
</evidence>
<sequence>MTGESVVLSSFSYRGTDNQIFIDLPFECGLKGNSPFMWPRIVLNCFTKDTSGKDCVVGYGVLPVPSEPGQHIHRVHCFMPESSSIVQRMIAKLRGVTAEFVDPLLPANSDGRYACRTSTRGYVDLEINVSIKSSETGYRFAPGATEARSNNNSMNVPSSIADLAGIVAAGNEPSELFSVDEENEELVSKN</sequence>